<comment type="function">
    <text evidence="1">Specifically binds 5-hydroxymethylcytosine (5hmC), suggesting that it acts as a specific reader of 5hmC.</text>
</comment>
<accession>A0A1B6CKM1</accession>
<proteinExistence type="inferred from homology"/>
<sequence>MEELTERPRRKKKEVNYAELNGSSEKEIKSTPTKDFDPNYSITNEYDDEVFDLKKRTKKAFKVEEDVLSEYKKPRLKNVEEKRQMMMKKAFEFDVDEEDELSEYEKQRLKNVEENRQMMIALGIIEAKEELSKVMTKKKPVKIQQKKIRKNLTSNTPIAVKRSLRLQEKQGKTSTESLFSPVMNDTPLPSNESLSFYKSRKLEDNLSMTEDGSSVDFLDNLRTCLTTSTSEKTPTKLPVDVERLINDLRGLNVTALQPKVVNKRIQSLCVHPTEEKLLVIAGGTNGGLGLWDVASTDSGLAEYEPHVRPINCISVSSADHTKLFSTSHDGTLRLADIQKASFALVYETDESLKGSHITWHCELNEHSFLVAHGDGVVGIVDQRLGPKESLTQSFECHIRSVRTVQLHPTQGNYFLTSSGIGESKIFDIRNKSNMTEPICSLEHIGKSGNGLTSAFFSPDGNKVLTTCNDDKLRIFDISSLNNPKEAHRINHDNHTGRWLSVFKAKWHPISSDVFFVGSMQYPKRIQIYNGNGVIMKQIMSDDMTTICPVLDFHPTQPILAGGDSVGRVYIFSTSTLKTKFQF</sequence>
<dbReference type="SUPFAM" id="SSF50978">
    <property type="entry name" value="WD40 repeat-like"/>
    <property type="match status" value="1"/>
</dbReference>
<dbReference type="EMBL" id="GEDC01023377">
    <property type="protein sequence ID" value="JAS13921.1"/>
    <property type="molecule type" value="Transcribed_RNA"/>
</dbReference>
<dbReference type="Gene3D" id="2.130.10.10">
    <property type="entry name" value="YVTN repeat-like/Quinoprotein amine dehydrogenase"/>
    <property type="match status" value="1"/>
</dbReference>
<dbReference type="InterPro" id="IPR036322">
    <property type="entry name" value="WD40_repeat_dom_sf"/>
</dbReference>
<dbReference type="InterPro" id="IPR015943">
    <property type="entry name" value="WD40/YVTN_repeat-like_dom_sf"/>
</dbReference>
<dbReference type="GO" id="GO:2000001">
    <property type="term" value="P:regulation of DNA damage checkpoint"/>
    <property type="evidence" value="ECO:0007669"/>
    <property type="project" value="TreeGrafter"/>
</dbReference>
<gene>
    <name evidence="7" type="ORF">g.9729</name>
</gene>
<protein>
    <recommendedName>
        <fullName evidence="3">WD repeat-containing protein 76</fullName>
    </recommendedName>
</protein>
<comment type="similarity">
    <text evidence="2">Belongs to the WD repeat DDB2/WDR76 family.</text>
</comment>
<evidence type="ECO:0000256" key="6">
    <source>
        <dbReference type="SAM" id="MobiDB-lite"/>
    </source>
</evidence>
<dbReference type="InterPro" id="IPR050853">
    <property type="entry name" value="WD_repeat_DNA-damage-binding"/>
</dbReference>
<dbReference type="PANTHER" id="PTHR14773:SF0">
    <property type="entry name" value="WD REPEAT-CONTAINING PROTEIN 76"/>
    <property type="match status" value="1"/>
</dbReference>
<dbReference type="PANTHER" id="PTHR14773">
    <property type="entry name" value="WD REPEAT-CONTAINING PROTEIN 76"/>
    <property type="match status" value="1"/>
</dbReference>
<dbReference type="GO" id="GO:0005634">
    <property type="term" value="C:nucleus"/>
    <property type="evidence" value="ECO:0007669"/>
    <property type="project" value="TreeGrafter"/>
</dbReference>
<evidence type="ECO:0000256" key="4">
    <source>
        <dbReference type="ARBA" id="ARBA00022574"/>
    </source>
</evidence>
<feature type="region of interest" description="Disordered" evidence="6">
    <location>
        <begin position="1"/>
        <end position="40"/>
    </location>
</feature>
<reference evidence="7" key="1">
    <citation type="submission" date="2015-12" db="EMBL/GenBank/DDBJ databases">
        <title>De novo transcriptome assembly of four potential Pierce s Disease insect vectors from Arizona vineyards.</title>
        <authorList>
            <person name="Tassone E.E."/>
        </authorList>
    </citation>
    <scope>NUCLEOTIDE SEQUENCE</scope>
</reference>
<keyword evidence="5" id="KW-0677">Repeat</keyword>
<feature type="compositionally biased region" description="Basic and acidic residues" evidence="6">
    <location>
        <begin position="24"/>
        <end position="37"/>
    </location>
</feature>
<organism evidence="7">
    <name type="scientific">Clastoptera arizonana</name>
    <name type="common">Arizona spittle bug</name>
    <dbReference type="NCBI Taxonomy" id="38151"/>
    <lineage>
        <taxon>Eukaryota</taxon>
        <taxon>Metazoa</taxon>
        <taxon>Ecdysozoa</taxon>
        <taxon>Arthropoda</taxon>
        <taxon>Hexapoda</taxon>
        <taxon>Insecta</taxon>
        <taxon>Pterygota</taxon>
        <taxon>Neoptera</taxon>
        <taxon>Paraneoptera</taxon>
        <taxon>Hemiptera</taxon>
        <taxon>Auchenorrhyncha</taxon>
        <taxon>Cercopoidea</taxon>
        <taxon>Clastopteridae</taxon>
        <taxon>Clastoptera</taxon>
    </lineage>
</organism>
<keyword evidence="4" id="KW-0853">WD repeat</keyword>
<dbReference type="SMART" id="SM00320">
    <property type="entry name" value="WD40"/>
    <property type="match status" value="4"/>
</dbReference>
<evidence type="ECO:0000313" key="7">
    <source>
        <dbReference type="EMBL" id="JAS13921.1"/>
    </source>
</evidence>
<dbReference type="GO" id="GO:0003677">
    <property type="term" value="F:DNA binding"/>
    <property type="evidence" value="ECO:0007669"/>
    <property type="project" value="TreeGrafter"/>
</dbReference>
<dbReference type="AlphaFoldDB" id="A0A1B6CKM1"/>
<evidence type="ECO:0000256" key="3">
    <source>
        <dbReference type="ARBA" id="ARBA00021234"/>
    </source>
</evidence>
<evidence type="ECO:0000256" key="1">
    <source>
        <dbReference type="ARBA" id="ARBA00002530"/>
    </source>
</evidence>
<name>A0A1B6CKM1_9HEMI</name>
<dbReference type="Pfam" id="PF00400">
    <property type="entry name" value="WD40"/>
    <property type="match status" value="2"/>
</dbReference>
<evidence type="ECO:0000256" key="2">
    <source>
        <dbReference type="ARBA" id="ARBA00005434"/>
    </source>
</evidence>
<dbReference type="InterPro" id="IPR001680">
    <property type="entry name" value="WD40_rpt"/>
</dbReference>
<evidence type="ECO:0000256" key="5">
    <source>
        <dbReference type="ARBA" id="ARBA00022737"/>
    </source>
</evidence>